<evidence type="ECO:0000313" key="9">
    <source>
        <dbReference type="EMBL" id="KKN92838.1"/>
    </source>
</evidence>
<comment type="similarity">
    <text evidence="2">Belongs to the glucose-6-phosphate dehydrogenase family.</text>
</comment>
<dbReference type="Pfam" id="PF00479">
    <property type="entry name" value="G6PD_N"/>
    <property type="match status" value="1"/>
</dbReference>
<evidence type="ECO:0000256" key="6">
    <source>
        <dbReference type="ARBA" id="ARBA00023277"/>
    </source>
</evidence>
<dbReference type="SUPFAM" id="SSF51735">
    <property type="entry name" value="NAD(P)-binding Rossmann-fold domains"/>
    <property type="match status" value="1"/>
</dbReference>
<dbReference type="GO" id="GO:0006006">
    <property type="term" value="P:glucose metabolic process"/>
    <property type="evidence" value="ECO:0007669"/>
    <property type="project" value="UniProtKB-KW"/>
</dbReference>
<feature type="domain" description="Glucose-6-phosphate dehydrogenase C-terminal" evidence="8">
    <location>
        <begin position="211"/>
        <end position="506"/>
    </location>
</feature>
<sequence length="513" mass="56788">MSRMYATSLTAAGVDLTPAPPCVFVLFGATGDLAARKIAPALYNLMRRGLLSERTAVLGVARRPRSDEQFRNEMLAAIGAHSAHPVDGGLWNTFARCWHYHITHADASDEYRSLAKRLGELDKLYDTDGSRLHYLAMTPDRFGALAENLAGAGLNRSAGPAGFARVVVEKPFGHDLSSARRLNDIFSDTFGESRVFRIDHYLGKETVQNILVCRFANAIFDPLMNRQYVDHIQITAAESSGMEGRRGPYYESAGALRDMVQNHMLQLLALVAMEPPSHIDGESVRDEKVKVLRAIAPLMPEQVAQRTVRGQYAGGPDTVAYRREEGVAGDSTTETFAAVRLFVDTWRWAGVPFVLRTGKRLAEKVTQITVVFKREPLQLFEDPGCPVRGANRLVIRIAPDEGISLITDAKVPGTRMLFRPVKMNFSYGSTFESASPEAYENLLLDAMTGDPTLFIRSDEVEAAWRLVDSIRGGWDVSGRPELETYEPGTWGPKAAESLLGDPYANWFDMPKMV</sequence>
<keyword evidence="5" id="KW-0560">Oxidoreductase</keyword>
<dbReference type="UniPathway" id="UPA00115"/>
<dbReference type="GO" id="GO:0005829">
    <property type="term" value="C:cytosol"/>
    <property type="evidence" value="ECO:0007669"/>
    <property type="project" value="TreeGrafter"/>
</dbReference>
<dbReference type="GO" id="GO:0050661">
    <property type="term" value="F:NADP binding"/>
    <property type="evidence" value="ECO:0007669"/>
    <property type="project" value="InterPro"/>
</dbReference>
<dbReference type="PIRSF" id="PIRSF000110">
    <property type="entry name" value="G6PD"/>
    <property type="match status" value="1"/>
</dbReference>
<dbReference type="EMBL" id="LAZR01000091">
    <property type="protein sequence ID" value="KKN92838.1"/>
    <property type="molecule type" value="Genomic_DNA"/>
</dbReference>
<dbReference type="PRINTS" id="PR00079">
    <property type="entry name" value="G6PDHDRGNASE"/>
</dbReference>
<accession>A0A0F9XL53</accession>
<dbReference type="InterPro" id="IPR022674">
    <property type="entry name" value="G6P_DH_NAD-bd"/>
</dbReference>
<reference evidence="9" key="1">
    <citation type="journal article" date="2015" name="Nature">
        <title>Complex archaea that bridge the gap between prokaryotes and eukaryotes.</title>
        <authorList>
            <person name="Spang A."/>
            <person name="Saw J.H."/>
            <person name="Jorgensen S.L."/>
            <person name="Zaremba-Niedzwiedzka K."/>
            <person name="Martijn J."/>
            <person name="Lind A.E."/>
            <person name="van Eijk R."/>
            <person name="Schleper C."/>
            <person name="Guy L."/>
            <person name="Ettema T.J."/>
        </authorList>
    </citation>
    <scope>NUCLEOTIDE SEQUENCE</scope>
</reference>
<evidence type="ECO:0000256" key="5">
    <source>
        <dbReference type="ARBA" id="ARBA00023002"/>
    </source>
</evidence>
<dbReference type="PANTHER" id="PTHR23429">
    <property type="entry name" value="GLUCOSE-6-PHOSPHATE 1-DEHYDROGENASE G6PD"/>
    <property type="match status" value="1"/>
</dbReference>
<dbReference type="InterPro" id="IPR022675">
    <property type="entry name" value="G6P_DH_C"/>
</dbReference>
<dbReference type="InterPro" id="IPR036291">
    <property type="entry name" value="NAD(P)-bd_dom_sf"/>
</dbReference>
<evidence type="ECO:0000256" key="3">
    <source>
        <dbReference type="ARBA" id="ARBA00022526"/>
    </source>
</evidence>
<name>A0A0F9XL53_9ZZZZ</name>
<dbReference type="PROSITE" id="PS00069">
    <property type="entry name" value="G6P_DEHYDROGENASE"/>
    <property type="match status" value="1"/>
</dbReference>
<dbReference type="InterPro" id="IPR019796">
    <property type="entry name" value="G6P_DH_AS"/>
</dbReference>
<dbReference type="Pfam" id="PF02781">
    <property type="entry name" value="G6PD_C"/>
    <property type="match status" value="1"/>
</dbReference>
<keyword evidence="3" id="KW-0313">Glucose metabolism</keyword>
<dbReference type="PANTHER" id="PTHR23429:SF0">
    <property type="entry name" value="GLUCOSE-6-PHOSPHATE 1-DEHYDROGENASE"/>
    <property type="match status" value="1"/>
</dbReference>
<feature type="domain" description="Glucose-6-phosphate dehydrogenase NAD-binding" evidence="7">
    <location>
        <begin position="25"/>
        <end position="209"/>
    </location>
</feature>
<evidence type="ECO:0000256" key="2">
    <source>
        <dbReference type="ARBA" id="ARBA00009975"/>
    </source>
</evidence>
<dbReference type="SUPFAM" id="SSF55347">
    <property type="entry name" value="Glyceraldehyde-3-phosphate dehydrogenase-like, C-terminal domain"/>
    <property type="match status" value="1"/>
</dbReference>
<protein>
    <recommendedName>
        <fullName evidence="10">Glucose-6-phosphate dehydrogenase C-terminal domain-containing protein</fullName>
    </recommendedName>
</protein>
<proteinExistence type="inferred from homology"/>
<dbReference type="Gene3D" id="3.30.360.10">
    <property type="entry name" value="Dihydrodipicolinate Reductase, domain 2"/>
    <property type="match status" value="1"/>
</dbReference>
<dbReference type="Gene3D" id="3.40.50.720">
    <property type="entry name" value="NAD(P)-binding Rossmann-like Domain"/>
    <property type="match status" value="1"/>
</dbReference>
<evidence type="ECO:0000259" key="7">
    <source>
        <dbReference type="Pfam" id="PF00479"/>
    </source>
</evidence>
<evidence type="ECO:0000259" key="8">
    <source>
        <dbReference type="Pfam" id="PF02781"/>
    </source>
</evidence>
<gene>
    <name evidence="9" type="ORF">LCGC14_0203660</name>
</gene>
<dbReference type="HAMAP" id="MF_00966">
    <property type="entry name" value="G6PD"/>
    <property type="match status" value="1"/>
</dbReference>
<keyword evidence="4" id="KW-0521">NADP</keyword>
<organism evidence="9">
    <name type="scientific">marine sediment metagenome</name>
    <dbReference type="NCBI Taxonomy" id="412755"/>
    <lineage>
        <taxon>unclassified sequences</taxon>
        <taxon>metagenomes</taxon>
        <taxon>ecological metagenomes</taxon>
    </lineage>
</organism>
<evidence type="ECO:0000256" key="1">
    <source>
        <dbReference type="ARBA" id="ARBA00004937"/>
    </source>
</evidence>
<comment type="pathway">
    <text evidence="1">Carbohydrate degradation; pentose phosphate pathway; D-ribulose 5-phosphate from D-glucose 6-phosphate (oxidative stage): step 1/3.</text>
</comment>
<dbReference type="NCBIfam" id="TIGR00871">
    <property type="entry name" value="zwf"/>
    <property type="match status" value="1"/>
</dbReference>
<dbReference type="GO" id="GO:0009051">
    <property type="term" value="P:pentose-phosphate shunt, oxidative branch"/>
    <property type="evidence" value="ECO:0007669"/>
    <property type="project" value="TreeGrafter"/>
</dbReference>
<dbReference type="InterPro" id="IPR001282">
    <property type="entry name" value="G6P_DH"/>
</dbReference>
<comment type="caution">
    <text evidence="9">The sequence shown here is derived from an EMBL/GenBank/DDBJ whole genome shotgun (WGS) entry which is preliminary data.</text>
</comment>
<keyword evidence="6" id="KW-0119">Carbohydrate metabolism</keyword>
<dbReference type="AlphaFoldDB" id="A0A0F9XL53"/>
<dbReference type="GO" id="GO:0004345">
    <property type="term" value="F:glucose-6-phosphate dehydrogenase activity"/>
    <property type="evidence" value="ECO:0007669"/>
    <property type="project" value="InterPro"/>
</dbReference>
<evidence type="ECO:0000256" key="4">
    <source>
        <dbReference type="ARBA" id="ARBA00022857"/>
    </source>
</evidence>
<evidence type="ECO:0008006" key="10">
    <source>
        <dbReference type="Google" id="ProtNLM"/>
    </source>
</evidence>